<dbReference type="Gene3D" id="1.10.1240.40">
    <property type="entry name" value="ENT domain"/>
    <property type="match status" value="1"/>
</dbReference>
<evidence type="ECO:0000313" key="5">
    <source>
        <dbReference type="EMBL" id="VDD83911.1"/>
    </source>
</evidence>
<evidence type="ECO:0000259" key="4">
    <source>
        <dbReference type="PROSITE" id="PS51138"/>
    </source>
</evidence>
<dbReference type="Pfam" id="PF03735">
    <property type="entry name" value="ENT"/>
    <property type="match status" value="1"/>
</dbReference>
<feature type="region of interest" description="Disordered" evidence="3">
    <location>
        <begin position="218"/>
        <end position="298"/>
    </location>
</feature>
<comment type="subcellular location">
    <subcellularLocation>
        <location evidence="1">Nucleus</location>
    </subcellularLocation>
</comment>
<protein>
    <submittedName>
        <fullName evidence="7">ENT domain-containing protein</fullName>
    </submittedName>
</protein>
<reference evidence="5 6" key="1">
    <citation type="submission" date="2018-10" db="EMBL/GenBank/DDBJ databases">
        <authorList>
            <consortium name="Pathogen Informatics"/>
        </authorList>
    </citation>
    <scope>NUCLEOTIDE SEQUENCE [LARGE SCALE GENOMIC DNA]</scope>
</reference>
<proteinExistence type="predicted"/>
<dbReference type="EMBL" id="UXSR01005887">
    <property type="protein sequence ID" value="VDD83911.1"/>
    <property type="molecule type" value="Genomic_DNA"/>
</dbReference>
<evidence type="ECO:0000313" key="6">
    <source>
        <dbReference type="Proteomes" id="UP000267029"/>
    </source>
</evidence>
<organism evidence="5 6">
    <name type="scientific">Mesocestoides corti</name>
    <name type="common">Flatworm</name>
    <dbReference type="NCBI Taxonomy" id="53468"/>
    <lineage>
        <taxon>Eukaryota</taxon>
        <taxon>Metazoa</taxon>
        <taxon>Spiralia</taxon>
        <taxon>Lophotrochozoa</taxon>
        <taxon>Platyhelminthes</taxon>
        <taxon>Cestoda</taxon>
        <taxon>Eucestoda</taxon>
        <taxon>Cyclophyllidea</taxon>
        <taxon>Mesocestoididae</taxon>
        <taxon>Mesocestoides</taxon>
    </lineage>
</organism>
<evidence type="ECO:0000256" key="2">
    <source>
        <dbReference type="ARBA" id="ARBA00023242"/>
    </source>
</evidence>
<sequence>MFENIAASKHSAITWPLLVDYTKAQCKRVLRRLELEAYAKVVTVFRAQGPLTGEKKKTLEDLQQLLSIASDRHKAEVRRALNDEELATISESICGKETDENWVLEGRRVAPLLRRGVPQTAFLPKADAVANKWASINSKLPRPIETAVANITPPSIRPIVKEQDEFLQDTGAQHHGENSGVLKVEVATADENDEREVTSNSVPEAAVEVTCEADVSKLIQTPRKKDENAKSVSTAPLQDESHHRNFGSGHVLPVSAPPKISEANATQQNVSSSPSQGSLITPATGSKRPHPDSNPPNQVIVSSETIVQTSQPPPTTDTTASMSNGVIPLISSSRNVVIRQSVVPAPIPVSLHSSQSIQVAKVQSTGPMVTVSALNRVAPTTIASTTPGLTTMVVTGTAGAAAYVSQPVTAARIMKSYPSVLSYHHATTPTTHLSASSILADSKRQAQHQQTHPQHSIVVQQQIHSTGSTSGNVIVVHRGGPSRLVATTTSASAQVSTTANPASASSRSLRILPVPGSAVAPATSAATTCGNTALAPLLPATQIPYSHQHPSYRVSNPATIVQGDSQLAASGSMNIIKVPISAPAGSHPSGNLLARPAPALQAAVATSTTLHTGAPLPPPPTQANSPALVSVLEPKRPRLAFVPATATPSARQ</sequence>
<keyword evidence="6" id="KW-1185">Reference proteome</keyword>
<name>A0A0R3UPX5_MESCO</name>
<dbReference type="GO" id="GO:0006355">
    <property type="term" value="P:regulation of DNA-templated transcription"/>
    <property type="evidence" value="ECO:0007669"/>
    <property type="project" value="InterPro"/>
</dbReference>
<dbReference type="AlphaFoldDB" id="A0A0R3UPX5"/>
<dbReference type="SMART" id="SM01191">
    <property type="entry name" value="ENT"/>
    <property type="match status" value="1"/>
</dbReference>
<keyword evidence="2" id="KW-0539">Nucleus</keyword>
<evidence type="ECO:0000256" key="1">
    <source>
        <dbReference type="ARBA" id="ARBA00004123"/>
    </source>
</evidence>
<feature type="compositionally biased region" description="Polar residues" evidence="3">
    <location>
        <begin position="263"/>
        <end position="284"/>
    </location>
</feature>
<dbReference type="SUPFAM" id="SSF158639">
    <property type="entry name" value="ENT-like"/>
    <property type="match status" value="1"/>
</dbReference>
<feature type="domain" description="ENT" evidence="4">
    <location>
        <begin position="26"/>
        <end position="110"/>
    </location>
</feature>
<dbReference type="PANTHER" id="PTHR16500">
    <property type="entry name" value="BRCA2-INTERACTING TRANSCRIPTIONAL REPRESSOR EMSY"/>
    <property type="match status" value="1"/>
</dbReference>
<accession>A0A0R3UPX5</accession>
<reference evidence="7" key="2">
    <citation type="submission" date="2019-11" db="UniProtKB">
        <authorList>
            <consortium name="WormBaseParasite"/>
        </authorList>
    </citation>
    <scope>IDENTIFICATION</scope>
</reference>
<dbReference type="InterPro" id="IPR005491">
    <property type="entry name" value="ENT_dom"/>
</dbReference>
<dbReference type="PROSITE" id="PS51138">
    <property type="entry name" value="ENT"/>
    <property type="match status" value="1"/>
</dbReference>
<evidence type="ECO:0000313" key="7">
    <source>
        <dbReference type="WBParaSite" id="MCU_010367-RA"/>
    </source>
</evidence>
<dbReference type="OrthoDB" id="10035579at2759"/>
<dbReference type="PANTHER" id="PTHR16500:SF3">
    <property type="entry name" value="BRCA2-INTERACTING TRANSCRIPTIONAL REPRESSOR EMSY"/>
    <property type="match status" value="1"/>
</dbReference>
<dbReference type="STRING" id="53468.A0A0R3UPX5"/>
<dbReference type="InterPro" id="IPR036142">
    <property type="entry name" value="ENT_dom-like_sf"/>
</dbReference>
<dbReference type="WBParaSite" id="MCU_010367-RA">
    <property type="protein sequence ID" value="MCU_010367-RA"/>
    <property type="gene ID" value="MCU_010367"/>
</dbReference>
<dbReference type="GO" id="GO:0005654">
    <property type="term" value="C:nucleoplasm"/>
    <property type="evidence" value="ECO:0007669"/>
    <property type="project" value="TreeGrafter"/>
</dbReference>
<evidence type="ECO:0000256" key="3">
    <source>
        <dbReference type="SAM" id="MobiDB-lite"/>
    </source>
</evidence>
<dbReference type="Proteomes" id="UP000267029">
    <property type="component" value="Unassembled WGS sequence"/>
</dbReference>
<dbReference type="InterPro" id="IPR033482">
    <property type="entry name" value="EMSY"/>
</dbReference>
<gene>
    <name evidence="5" type="ORF">MCOS_LOCUS9914</name>
</gene>